<evidence type="ECO:0000313" key="2">
    <source>
        <dbReference type="Proteomes" id="UP000325292"/>
    </source>
</evidence>
<dbReference type="PRINTS" id="PR01210">
    <property type="entry name" value="GGTRANSPTASE"/>
</dbReference>
<dbReference type="PANTHER" id="PTHR43881">
    <property type="entry name" value="GAMMA-GLUTAMYLTRANSPEPTIDASE (AFU_ORTHOLOGUE AFUA_4G13580)"/>
    <property type="match status" value="1"/>
</dbReference>
<name>A0ABM6RP38_9FIRM</name>
<gene>
    <name evidence="1" type="ORF">BXT84_03425</name>
</gene>
<proteinExistence type="predicted"/>
<dbReference type="Gene3D" id="1.10.246.130">
    <property type="match status" value="1"/>
</dbReference>
<dbReference type="Proteomes" id="UP000325292">
    <property type="component" value="Chromosome"/>
</dbReference>
<dbReference type="Pfam" id="PF01019">
    <property type="entry name" value="G_glu_transpept"/>
    <property type="match status" value="1"/>
</dbReference>
<dbReference type="InterPro" id="IPR043137">
    <property type="entry name" value="GGT_ssub_C"/>
</dbReference>
<dbReference type="SUPFAM" id="SSF56235">
    <property type="entry name" value="N-terminal nucleophile aminohydrolases (Ntn hydrolases)"/>
    <property type="match status" value="1"/>
</dbReference>
<reference evidence="1 2" key="1">
    <citation type="journal article" date="2019" name="Sci. Rep.">
        <title>Sulfobacillus thermotolerans: new insights into resistance and metabolic capacities of acidophilic chemolithotrophs.</title>
        <authorList>
            <person name="Panyushkina A.E."/>
            <person name="Babenko V.V."/>
            <person name="Nikitina A.S."/>
            <person name="Selezneva O.V."/>
            <person name="Tsaplina I.A."/>
            <person name="Letarova M.A."/>
            <person name="Kostryukova E.S."/>
            <person name="Letarov A.V."/>
        </authorList>
    </citation>
    <scope>NUCLEOTIDE SEQUENCE [LARGE SCALE GENOMIC DNA]</scope>
    <source>
        <strain evidence="1 2">Kr1</strain>
    </source>
</reference>
<organism evidence="1 2">
    <name type="scientific">Sulfobacillus thermotolerans</name>
    <dbReference type="NCBI Taxonomy" id="338644"/>
    <lineage>
        <taxon>Bacteria</taxon>
        <taxon>Bacillati</taxon>
        <taxon>Bacillota</taxon>
        <taxon>Clostridia</taxon>
        <taxon>Eubacteriales</taxon>
        <taxon>Clostridiales Family XVII. Incertae Sedis</taxon>
        <taxon>Sulfobacillus</taxon>
    </lineage>
</organism>
<dbReference type="EMBL" id="CP019454">
    <property type="protein sequence ID" value="AUW93120.1"/>
    <property type="molecule type" value="Genomic_DNA"/>
</dbReference>
<dbReference type="PANTHER" id="PTHR43881:SF1">
    <property type="entry name" value="GAMMA-GLUTAMYLTRANSPEPTIDASE (AFU_ORTHOLOGUE AFUA_4G13580)"/>
    <property type="match status" value="1"/>
</dbReference>
<dbReference type="InterPro" id="IPR052896">
    <property type="entry name" value="GGT-like_enzyme"/>
</dbReference>
<dbReference type="InterPro" id="IPR043138">
    <property type="entry name" value="GGT_lsub"/>
</dbReference>
<dbReference type="InterPro" id="IPR029055">
    <property type="entry name" value="Ntn_hydrolases_N"/>
</dbReference>
<dbReference type="Gene3D" id="3.60.20.40">
    <property type="match status" value="1"/>
</dbReference>
<accession>A0ABM6RP38</accession>
<evidence type="ECO:0000313" key="1">
    <source>
        <dbReference type="EMBL" id="AUW93120.1"/>
    </source>
</evidence>
<protein>
    <submittedName>
        <fullName evidence="1">Gamma-glutamyltransferase</fullName>
    </submittedName>
</protein>
<keyword evidence="2" id="KW-1185">Reference proteome</keyword>
<sequence>MKWDANVYPSASRRTVVYATHGMVATAQPLAAQAGLEILQAGGNAIDAAIATAACLTVVEPTSNGLGGDAFAMVWSGGRLTGLNASGPAPQGLTKDWIRERGFHEMPATGWGAVTIPGIPAAWAVLSERFGSMPLEVVLKPAIRLAREGFPVSPTVAHFWQRAAERYREVLTGPEFSAWFETFTKHGRAPVPGERWVLPDHAKTLQEIANTHAESFYRGRLAQEMVRFSHATGGILSLKDFGAYAPEWVDPLSVAFRDYEVWELPPNGQGLVALMALKILEGLDAHSEEERIHQQIEALKLAFADAQRYLADPQYMASPPAAFLDAAYLQERRSLIGPKAALPHAGLPRPGGTVYLATADNQGNMVSYIQSNFAGFGSGLVVPGTGIALQNRGQLFSLEEGHPNILEPGKRPYHTIIPGFLTQKGKPIGPFGVMGGFMQPQGHVQVLSRVLEGGMNPQAALDAPRFYWEQGMHVVVEHTMAPEIVAALRERGHDVQVTTEVAPFGRGQIVWQDGSGVLIGATEPRADGMVAAW</sequence>